<evidence type="ECO:0000256" key="1">
    <source>
        <dbReference type="SAM" id="Phobius"/>
    </source>
</evidence>
<proteinExistence type="predicted"/>
<keyword evidence="1" id="KW-0472">Membrane</keyword>
<comment type="caution">
    <text evidence="2">The sequence shown here is derived from an EMBL/GenBank/DDBJ whole genome shotgun (WGS) entry which is preliminary data.</text>
</comment>
<feature type="transmembrane region" description="Helical" evidence="1">
    <location>
        <begin position="359"/>
        <end position="379"/>
    </location>
</feature>
<organism evidence="2 3">
    <name type="scientific">Fundidesulfovibrio magnetotacticus</name>
    <dbReference type="NCBI Taxonomy" id="2730080"/>
    <lineage>
        <taxon>Bacteria</taxon>
        <taxon>Pseudomonadati</taxon>
        <taxon>Thermodesulfobacteriota</taxon>
        <taxon>Desulfovibrionia</taxon>
        <taxon>Desulfovibrionales</taxon>
        <taxon>Desulfovibrionaceae</taxon>
        <taxon>Fundidesulfovibrio</taxon>
    </lineage>
</organism>
<keyword evidence="1" id="KW-1133">Transmembrane helix</keyword>
<name>A0A6V8LRF6_9BACT</name>
<protein>
    <recommendedName>
        <fullName evidence="4">Glycosyltransferase RgtA/B/C/D-like domain-containing protein</fullName>
    </recommendedName>
</protein>
<evidence type="ECO:0008006" key="4">
    <source>
        <dbReference type="Google" id="ProtNLM"/>
    </source>
</evidence>
<dbReference type="AlphaFoldDB" id="A0A6V8LRF6"/>
<feature type="transmembrane region" description="Helical" evidence="1">
    <location>
        <begin position="264"/>
        <end position="290"/>
    </location>
</feature>
<dbReference type="Proteomes" id="UP000494245">
    <property type="component" value="Unassembled WGS sequence"/>
</dbReference>
<accession>A0A6V8LRF6</accession>
<feature type="transmembrane region" description="Helical" evidence="1">
    <location>
        <begin position="197"/>
        <end position="218"/>
    </location>
</feature>
<feature type="transmembrane region" description="Helical" evidence="1">
    <location>
        <begin position="162"/>
        <end position="191"/>
    </location>
</feature>
<feature type="transmembrane region" description="Helical" evidence="1">
    <location>
        <begin position="302"/>
        <end position="318"/>
    </location>
</feature>
<dbReference type="RefSeq" id="WP_173081443.1">
    <property type="nucleotide sequence ID" value="NZ_BLTE01000002.1"/>
</dbReference>
<sequence length="498" mass="55670">MLDLLTAVGISLAGFALQVWPRLINRSFGIDTWRFTLLAQAIRDTKRLPESLPHKYIVPGSVDNPPLLPWLCSLLPKDWLDRNQGLISPAFDVLGSLTVYAMGHAASGQAAGGHFAQLAYLLTPVVPLEASNLSLRTLGSLIFTWAMLSVQAYVIHPVWWTFLLGVAGVSLLAMTHRMAMQVFFFTLFWMAMATGDVHHLLVFAAGLIVVLFASRGLYLRYLRGHLLMISFWMYNIHNRLAHQVRGNPTKERKHTDFVRRIEHLIWTIPVAPFLAVNPWILYTFCALFSVLPGAPDPWMKSFVLWSATLFGLGIFFNLPLTRFLGEGQRYLEFGTSAAAAVAGAMVLKFQGNPAVWKVVSYAPCLIGLGCLAIILFFQVKLVVRNPDKSITPALRALIDHLNSRPAPVRLACLPHGLADAVTYFLDNGQVLLSDNSVGVWELGDWFPLITKPLTEIAEKYRLNAFLVSTNFVTPEELDLPGFEITFRQDNLLLFERKV</sequence>
<evidence type="ECO:0000313" key="2">
    <source>
        <dbReference type="EMBL" id="GFK92918.1"/>
    </source>
</evidence>
<dbReference type="EMBL" id="BLTE01000002">
    <property type="protein sequence ID" value="GFK92918.1"/>
    <property type="molecule type" value="Genomic_DNA"/>
</dbReference>
<keyword evidence="3" id="KW-1185">Reference proteome</keyword>
<reference evidence="2 3" key="1">
    <citation type="submission" date="2020-04" db="EMBL/GenBank/DDBJ databases">
        <authorList>
            <consortium name="Desulfovibrio sp. FSS-1 genome sequencing consortium"/>
            <person name="Shimoshige H."/>
            <person name="Kobayashi H."/>
            <person name="Maekawa T."/>
        </authorList>
    </citation>
    <scope>NUCLEOTIDE SEQUENCE [LARGE SCALE GENOMIC DNA]</scope>
    <source>
        <strain evidence="2 3">SIID29052-01</strain>
    </source>
</reference>
<gene>
    <name evidence="2" type="ORF">NNJEOMEG_00746</name>
</gene>
<evidence type="ECO:0000313" key="3">
    <source>
        <dbReference type="Proteomes" id="UP000494245"/>
    </source>
</evidence>
<keyword evidence="1" id="KW-0812">Transmembrane</keyword>
<reference evidence="2 3" key="2">
    <citation type="submission" date="2020-05" db="EMBL/GenBank/DDBJ databases">
        <title>Draft genome sequence of Desulfovibrio sp. strainFSS-1.</title>
        <authorList>
            <person name="Shimoshige H."/>
            <person name="Kobayashi H."/>
            <person name="Maekawa T."/>
        </authorList>
    </citation>
    <scope>NUCLEOTIDE SEQUENCE [LARGE SCALE GENOMIC DNA]</scope>
    <source>
        <strain evidence="2 3">SIID29052-01</strain>
    </source>
</reference>